<evidence type="ECO:0008006" key="3">
    <source>
        <dbReference type="Google" id="ProtNLM"/>
    </source>
</evidence>
<gene>
    <name evidence="1" type="ORF">AYR66_21825</name>
</gene>
<evidence type="ECO:0000313" key="2">
    <source>
        <dbReference type="Proteomes" id="UP000197535"/>
    </source>
</evidence>
<dbReference type="EMBL" id="LSTO01000001">
    <property type="protein sequence ID" value="OWW22996.1"/>
    <property type="molecule type" value="Genomic_DNA"/>
</dbReference>
<accession>A0A254TK55</accession>
<dbReference type="Pfam" id="PF12086">
    <property type="entry name" value="DUF3563"/>
    <property type="match status" value="1"/>
</dbReference>
<dbReference type="OrthoDB" id="9110042at2"/>
<dbReference type="InterPro" id="IPR021946">
    <property type="entry name" value="DUF3563"/>
</dbReference>
<name>A0A254TK55_9BURK</name>
<organism evidence="1 2">
    <name type="scientific">Noviherbaspirillum denitrificans</name>
    <dbReference type="NCBI Taxonomy" id="1968433"/>
    <lineage>
        <taxon>Bacteria</taxon>
        <taxon>Pseudomonadati</taxon>
        <taxon>Pseudomonadota</taxon>
        <taxon>Betaproteobacteria</taxon>
        <taxon>Burkholderiales</taxon>
        <taxon>Oxalobacteraceae</taxon>
        <taxon>Noviherbaspirillum</taxon>
    </lineage>
</organism>
<evidence type="ECO:0000313" key="1">
    <source>
        <dbReference type="EMBL" id="OWW22996.1"/>
    </source>
</evidence>
<protein>
    <recommendedName>
        <fullName evidence="3">DUF3563 domain-containing protein</fullName>
    </recommendedName>
</protein>
<comment type="caution">
    <text evidence="1">The sequence shown here is derived from an EMBL/GenBank/DDBJ whole genome shotgun (WGS) entry which is preliminary data.</text>
</comment>
<keyword evidence="2" id="KW-1185">Reference proteome</keyword>
<dbReference type="AlphaFoldDB" id="A0A254TK55"/>
<sequence>MGHGIAATTHAALERIGNALSRSIEETRREQDEAYLAEATDCYDLERRMRDLDRGSRGAFTWTY</sequence>
<reference evidence="1 2" key="1">
    <citation type="submission" date="2016-02" db="EMBL/GenBank/DDBJ databases">
        <authorList>
            <person name="Wen L."/>
            <person name="He K."/>
            <person name="Yang H."/>
        </authorList>
    </citation>
    <scope>NUCLEOTIDE SEQUENCE [LARGE SCALE GENOMIC DNA]</scope>
    <source>
        <strain evidence="1 2">TSA40</strain>
    </source>
</reference>
<proteinExistence type="predicted"/>
<dbReference type="Proteomes" id="UP000197535">
    <property type="component" value="Unassembled WGS sequence"/>
</dbReference>